<accession>A0A4U8YUU2</accession>
<dbReference type="AlphaFoldDB" id="A0A4U8YUU2"/>
<sequence>MRRATPRSAARVPLAPGRLLFHPHLAYLAAPAGSCPALVGVFSNFGDPARAVECTFLAEDGSRLAKVDHPKLYFGTHDGYVLPLSHGATGSPLSESREPQPVILTQTVETGLRVMRERPEARVWVVLNLRNASRLPFDMPQISNVSFVFEKGLSTDEQAAVRALILRTGKPFAVWSAAAFLRSCQPAEV</sequence>
<organism evidence="2 3">
    <name type="scientific">Methylocella tundrae</name>
    <dbReference type="NCBI Taxonomy" id="227605"/>
    <lineage>
        <taxon>Bacteria</taxon>
        <taxon>Pseudomonadati</taxon>
        <taxon>Pseudomonadota</taxon>
        <taxon>Alphaproteobacteria</taxon>
        <taxon>Hyphomicrobiales</taxon>
        <taxon>Beijerinckiaceae</taxon>
        <taxon>Methylocella</taxon>
    </lineage>
</organism>
<dbReference type="EMBL" id="LR536450">
    <property type="protein sequence ID" value="VFU06995.1"/>
    <property type="molecule type" value="Genomic_DNA"/>
</dbReference>
<protein>
    <recommendedName>
        <fullName evidence="1">DUF7146 domain-containing protein</fullName>
    </recommendedName>
</protein>
<dbReference type="InterPro" id="IPR055570">
    <property type="entry name" value="DUF7146"/>
</dbReference>
<gene>
    <name evidence="2" type="ORF">MTUNDRAET4_0102</name>
</gene>
<dbReference type="RefSeq" id="WP_134486016.1">
    <property type="nucleotide sequence ID" value="NZ_CP139089.1"/>
</dbReference>
<feature type="domain" description="DUF7146" evidence="1">
    <location>
        <begin position="14"/>
        <end position="79"/>
    </location>
</feature>
<name>A0A4U8YUU2_METTU</name>
<dbReference type="Proteomes" id="UP000294360">
    <property type="component" value="Chromosome"/>
</dbReference>
<proteinExistence type="predicted"/>
<evidence type="ECO:0000313" key="2">
    <source>
        <dbReference type="EMBL" id="VFU06995.1"/>
    </source>
</evidence>
<dbReference type="Pfam" id="PF23639">
    <property type="entry name" value="DUF7146"/>
    <property type="match status" value="1"/>
</dbReference>
<reference evidence="2 3" key="1">
    <citation type="submission" date="2019-03" db="EMBL/GenBank/DDBJ databases">
        <authorList>
            <person name="Kox A.R. M."/>
        </authorList>
    </citation>
    <scope>NUCLEOTIDE SEQUENCE [LARGE SCALE GENOMIC DNA]</scope>
    <source>
        <strain evidence="2">MTUNDRAET4 annotated genome</strain>
    </source>
</reference>
<evidence type="ECO:0000313" key="3">
    <source>
        <dbReference type="Proteomes" id="UP000294360"/>
    </source>
</evidence>
<dbReference type="KEGG" id="mtun:MTUNDRAET4_0102"/>
<evidence type="ECO:0000259" key="1">
    <source>
        <dbReference type="Pfam" id="PF23639"/>
    </source>
</evidence>